<keyword evidence="1" id="KW-1133">Transmembrane helix</keyword>
<keyword evidence="1" id="KW-0812">Transmembrane</keyword>
<feature type="transmembrane region" description="Helical" evidence="1">
    <location>
        <begin position="95"/>
        <end position="120"/>
    </location>
</feature>
<accession>A0A0L0FRX6</accession>
<organism evidence="2 3">
    <name type="scientific">Sphaeroforma arctica JP610</name>
    <dbReference type="NCBI Taxonomy" id="667725"/>
    <lineage>
        <taxon>Eukaryota</taxon>
        <taxon>Ichthyosporea</taxon>
        <taxon>Ichthyophonida</taxon>
        <taxon>Sphaeroforma</taxon>
    </lineage>
</organism>
<protein>
    <recommendedName>
        <fullName evidence="4">RGS domain-containing protein</fullName>
    </recommendedName>
</protein>
<feature type="transmembrane region" description="Helical" evidence="1">
    <location>
        <begin position="207"/>
        <end position="226"/>
    </location>
</feature>
<feature type="transmembrane region" description="Helical" evidence="1">
    <location>
        <begin position="57"/>
        <end position="83"/>
    </location>
</feature>
<gene>
    <name evidence="2" type="ORF">SARC_08862</name>
</gene>
<dbReference type="AlphaFoldDB" id="A0A0L0FRX6"/>
<dbReference type="Proteomes" id="UP000054560">
    <property type="component" value="Unassembled WGS sequence"/>
</dbReference>
<feature type="non-terminal residue" evidence="2">
    <location>
        <position position="1"/>
    </location>
</feature>
<dbReference type="RefSeq" id="XP_014152625.1">
    <property type="nucleotide sequence ID" value="XM_014297150.1"/>
</dbReference>
<name>A0A0L0FRX6_9EUKA</name>
<keyword evidence="1" id="KW-0472">Membrane</keyword>
<evidence type="ECO:0000256" key="1">
    <source>
        <dbReference type="SAM" id="Phobius"/>
    </source>
</evidence>
<dbReference type="Gene3D" id="1.10.167.10">
    <property type="entry name" value="Regulator of G-protein Signalling 4, domain 2"/>
    <property type="match status" value="1"/>
</dbReference>
<dbReference type="EMBL" id="KQ242437">
    <property type="protein sequence ID" value="KNC78723.1"/>
    <property type="molecule type" value="Genomic_DNA"/>
</dbReference>
<proteinExistence type="predicted"/>
<dbReference type="SUPFAM" id="SSF48097">
    <property type="entry name" value="Regulator of G-protein signaling, RGS"/>
    <property type="match status" value="1"/>
</dbReference>
<feature type="transmembrane region" description="Helical" evidence="1">
    <location>
        <begin position="132"/>
        <end position="155"/>
    </location>
</feature>
<evidence type="ECO:0000313" key="3">
    <source>
        <dbReference type="Proteomes" id="UP000054560"/>
    </source>
</evidence>
<feature type="transmembrane region" description="Helical" evidence="1">
    <location>
        <begin position="246"/>
        <end position="266"/>
    </location>
</feature>
<feature type="transmembrane region" description="Helical" evidence="1">
    <location>
        <begin position="175"/>
        <end position="195"/>
    </location>
</feature>
<evidence type="ECO:0000313" key="2">
    <source>
        <dbReference type="EMBL" id="KNC78723.1"/>
    </source>
</evidence>
<keyword evidence="3" id="KW-1185">Reference proteome</keyword>
<dbReference type="GeneID" id="25909366"/>
<dbReference type="InterPro" id="IPR036305">
    <property type="entry name" value="RGS_sf"/>
</dbReference>
<evidence type="ECO:0008006" key="4">
    <source>
        <dbReference type="Google" id="ProtNLM"/>
    </source>
</evidence>
<dbReference type="InterPro" id="IPR044926">
    <property type="entry name" value="RGS_subdomain_2"/>
</dbReference>
<feature type="transmembrane region" description="Helical" evidence="1">
    <location>
        <begin position="24"/>
        <end position="45"/>
    </location>
</feature>
<reference evidence="2 3" key="1">
    <citation type="submission" date="2011-02" db="EMBL/GenBank/DDBJ databases">
        <title>The Genome Sequence of Sphaeroforma arctica JP610.</title>
        <authorList>
            <consortium name="The Broad Institute Genome Sequencing Platform"/>
            <person name="Russ C."/>
            <person name="Cuomo C."/>
            <person name="Young S.K."/>
            <person name="Zeng Q."/>
            <person name="Gargeya S."/>
            <person name="Alvarado L."/>
            <person name="Berlin A."/>
            <person name="Chapman S.B."/>
            <person name="Chen Z."/>
            <person name="Freedman E."/>
            <person name="Gellesch M."/>
            <person name="Goldberg J."/>
            <person name="Griggs A."/>
            <person name="Gujja S."/>
            <person name="Heilman E."/>
            <person name="Heiman D."/>
            <person name="Howarth C."/>
            <person name="Mehta T."/>
            <person name="Neiman D."/>
            <person name="Pearson M."/>
            <person name="Roberts A."/>
            <person name="Saif S."/>
            <person name="Shea T."/>
            <person name="Shenoy N."/>
            <person name="Sisk P."/>
            <person name="Stolte C."/>
            <person name="Sykes S."/>
            <person name="White J."/>
            <person name="Yandava C."/>
            <person name="Burger G."/>
            <person name="Gray M.W."/>
            <person name="Holland P.W.H."/>
            <person name="King N."/>
            <person name="Lang F.B.F."/>
            <person name="Roger A.J."/>
            <person name="Ruiz-Trillo I."/>
            <person name="Haas B."/>
            <person name="Nusbaum C."/>
            <person name="Birren B."/>
        </authorList>
    </citation>
    <scope>NUCLEOTIDE SEQUENCE [LARGE SCALE GENOMIC DNA]</scope>
    <source>
        <strain evidence="2 3">JP610</strain>
    </source>
</reference>
<sequence length="591" mass="66541">MTRGNLSRSVELTDKFARTCKYSLAVDLIIWLSGICLWIASVLIADNVDSIISNQQSRFLIVIIWNTVLTVIVTILTVLIYIYRGEPELVSRGKSFLIQATACTTGVLLFQIVGGCVLFQKTGLSAYDSTNWYMYTWASLYSGAIICFFGIVSAVNLRLRVVYKVYVCEAYSTKYWHGLLLHLPMILLSPMSVLFCTMSKVECSASVYWTSLWVIWGLFSAELVYYIFRTRDVPNLFIDIRLQLRLLLLVTSVLVIGVCCSAFKHAVIALDLFNICIPMCATLYLWELFGLSLIKVVGRHYKKDWFLNSTLAGVAYVDMHDTKNNLISHVLTDSFLRSRLVQMCTERLCLENLLFLESMDRFHHSQGGSSRILIARAIADLHLTGTVKTYYINVAHETRKVIISEIEYDHVSPELEEALGEAVRRISAMMSAYVVELFNQREVIMYCRKFNALAKVGIVVLDRSHSIPMVGSSSNAEADSSGMNRAAIRDMSSQTLPTSLSTSNFSLVRMARRVSTDMRPGDRCNSKILESRIDLKNKRQRPSFETRFGTTPQDPVDTKAELTIVDSLVCAPGALGIDDDDEVKNDKDTSV</sequence>